<dbReference type="InterPro" id="IPR050316">
    <property type="entry name" value="Tyrosinase/Hemocyanin"/>
</dbReference>
<keyword evidence="2" id="KW-0186">Copper</keyword>
<organism evidence="4 5">
    <name type="scientific">Diatrype stigma</name>
    <dbReference type="NCBI Taxonomy" id="117547"/>
    <lineage>
        <taxon>Eukaryota</taxon>
        <taxon>Fungi</taxon>
        <taxon>Dikarya</taxon>
        <taxon>Ascomycota</taxon>
        <taxon>Pezizomycotina</taxon>
        <taxon>Sordariomycetes</taxon>
        <taxon>Xylariomycetidae</taxon>
        <taxon>Xylariales</taxon>
        <taxon>Diatrypaceae</taxon>
        <taxon>Diatrype</taxon>
    </lineage>
</organism>
<dbReference type="Pfam" id="PF00264">
    <property type="entry name" value="Tyrosinase"/>
    <property type="match status" value="1"/>
</dbReference>
<comment type="caution">
    <text evidence="4">The sequence shown here is derived from an EMBL/GenBank/DDBJ whole genome shotgun (WGS) entry which is preliminary data.</text>
</comment>
<dbReference type="PANTHER" id="PTHR11474:SF126">
    <property type="entry name" value="TYROSINASE-LIKE PROTEIN TYR-1-RELATED"/>
    <property type="match status" value="1"/>
</dbReference>
<keyword evidence="5" id="KW-1185">Reference proteome</keyword>
<reference evidence="4 5" key="1">
    <citation type="submission" date="2024-02" db="EMBL/GenBank/DDBJ databases">
        <title>De novo assembly and annotation of 12 fungi associated with fruit tree decline syndrome in Ontario, Canada.</title>
        <authorList>
            <person name="Sulman M."/>
            <person name="Ellouze W."/>
            <person name="Ilyukhin E."/>
        </authorList>
    </citation>
    <scope>NUCLEOTIDE SEQUENCE [LARGE SCALE GENOMIC DNA]</scope>
    <source>
        <strain evidence="4 5">M11/M66-122</strain>
    </source>
</reference>
<dbReference type="GO" id="GO:0016491">
    <property type="term" value="F:oxidoreductase activity"/>
    <property type="evidence" value="ECO:0007669"/>
    <property type="project" value="InterPro"/>
</dbReference>
<dbReference type="EMBL" id="JAKJXP020000011">
    <property type="protein sequence ID" value="KAK7755742.1"/>
    <property type="molecule type" value="Genomic_DNA"/>
</dbReference>
<dbReference type="PROSITE" id="PS51257">
    <property type="entry name" value="PROKAR_LIPOPROTEIN"/>
    <property type="match status" value="1"/>
</dbReference>
<name>A0AAN9UYM9_9PEZI</name>
<dbReference type="PROSITE" id="PS00498">
    <property type="entry name" value="TYROSINASE_2"/>
    <property type="match status" value="1"/>
</dbReference>
<dbReference type="SUPFAM" id="SSF48056">
    <property type="entry name" value="Di-copper centre-containing domain"/>
    <property type="match status" value="1"/>
</dbReference>
<keyword evidence="1" id="KW-0479">Metal-binding</keyword>
<dbReference type="InterPro" id="IPR008922">
    <property type="entry name" value="Di-copper_centre_dom_sf"/>
</dbReference>
<feature type="domain" description="Tyrosinase copper-binding" evidence="3">
    <location>
        <begin position="311"/>
        <end position="322"/>
    </location>
</feature>
<evidence type="ECO:0000256" key="2">
    <source>
        <dbReference type="ARBA" id="ARBA00023008"/>
    </source>
</evidence>
<gene>
    <name evidence="4" type="ORF">SLS62_002355</name>
</gene>
<dbReference type="Gene3D" id="1.10.1280.10">
    <property type="entry name" value="Di-copper center containing domain from catechol oxidase"/>
    <property type="match status" value="1"/>
</dbReference>
<sequence length="386" mass="42267">MKVSVLSQVIAGAGAASAAACKHVSVVPFVSKFEVVTLEDAQAAAADDPGFIEYQASLKLSLGGDDCEEGLEADLDAGIHIGDALNVDLSADISLGIRDEQSACPNPAVRVEWRNMKDEDKKSFVNAIGCLMDKPPSGLIDVATNRYEELVWAHQKQVHEIHMAGSFLPWHRYYTHLLSALLREECEYTAPFPWWDETKDAGNFTNSGLFTSEYFGSLPTINGDGHGACVTDGAFVGKMLHVGPGENDSEHCLARGEDQEQTKNVSKDYVDTCNSRTEYADMRSCMEFGPHAYGHNGVGPVMAEVSASPGDPAFFMHHSFIDRNWWVWQDKKPGRKDNVTGCATPGEPCTQMTMNTTLSSMGIRPDVTVGDVLDTKNSWLCYTYDY</sequence>
<dbReference type="PRINTS" id="PR00092">
    <property type="entry name" value="TYROSINASE"/>
</dbReference>
<evidence type="ECO:0000313" key="5">
    <source>
        <dbReference type="Proteomes" id="UP001320420"/>
    </source>
</evidence>
<protein>
    <recommendedName>
        <fullName evidence="3">Tyrosinase copper-binding domain-containing protein</fullName>
    </recommendedName>
</protein>
<evidence type="ECO:0000313" key="4">
    <source>
        <dbReference type="EMBL" id="KAK7755742.1"/>
    </source>
</evidence>
<evidence type="ECO:0000256" key="1">
    <source>
        <dbReference type="ARBA" id="ARBA00022723"/>
    </source>
</evidence>
<dbReference type="PANTHER" id="PTHR11474">
    <property type="entry name" value="TYROSINASE FAMILY MEMBER"/>
    <property type="match status" value="1"/>
</dbReference>
<dbReference type="AlphaFoldDB" id="A0AAN9UYM9"/>
<dbReference type="Proteomes" id="UP001320420">
    <property type="component" value="Unassembled WGS sequence"/>
</dbReference>
<dbReference type="GO" id="GO:0046872">
    <property type="term" value="F:metal ion binding"/>
    <property type="evidence" value="ECO:0007669"/>
    <property type="project" value="UniProtKB-KW"/>
</dbReference>
<evidence type="ECO:0000259" key="3">
    <source>
        <dbReference type="PROSITE" id="PS00498"/>
    </source>
</evidence>
<dbReference type="InterPro" id="IPR002227">
    <property type="entry name" value="Tyrosinase_Cu-bd"/>
</dbReference>
<proteinExistence type="predicted"/>
<accession>A0AAN9UYM9</accession>